<evidence type="ECO:0000256" key="3">
    <source>
        <dbReference type="ARBA" id="ARBA00022833"/>
    </source>
</evidence>
<dbReference type="InterPro" id="IPR001138">
    <property type="entry name" value="Zn2Cys6_DnaBD"/>
</dbReference>
<evidence type="ECO:0000256" key="2">
    <source>
        <dbReference type="ARBA" id="ARBA00022723"/>
    </source>
</evidence>
<name>A0A1Q3A8G6_ZYGRO</name>
<dbReference type="EMBL" id="BDGX01000032">
    <property type="protein sequence ID" value="GAV52014.1"/>
    <property type="molecule type" value="Genomic_DNA"/>
</dbReference>
<gene>
    <name evidence="7" type="ORF">ZYGR_0AF04860</name>
</gene>
<comment type="subcellular location">
    <subcellularLocation>
        <location evidence="1">Nucleus</location>
    </subcellularLocation>
</comment>
<dbReference type="SMART" id="SM00066">
    <property type="entry name" value="GAL4"/>
    <property type="match status" value="1"/>
</dbReference>
<dbReference type="PROSITE" id="PS00463">
    <property type="entry name" value="ZN2_CY6_FUNGAL_1"/>
    <property type="match status" value="1"/>
</dbReference>
<dbReference type="GO" id="GO:0006351">
    <property type="term" value="P:DNA-templated transcription"/>
    <property type="evidence" value="ECO:0007669"/>
    <property type="project" value="InterPro"/>
</dbReference>
<dbReference type="Gene3D" id="4.10.240.10">
    <property type="entry name" value="Zn(2)-C6 fungal-type DNA-binding domain"/>
    <property type="match status" value="1"/>
</dbReference>
<dbReference type="CDD" id="cd00067">
    <property type="entry name" value="GAL4"/>
    <property type="match status" value="1"/>
</dbReference>
<dbReference type="Pfam" id="PF04082">
    <property type="entry name" value="Fungal_trans"/>
    <property type="match status" value="1"/>
</dbReference>
<evidence type="ECO:0000256" key="5">
    <source>
        <dbReference type="ARBA" id="ARBA00023242"/>
    </source>
</evidence>
<evidence type="ECO:0000256" key="1">
    <source>
        <dbReference type="ARBA" id="ARBA00004123"/>
    </source>
</evidence>
<dbReference type="GO" id="GO:0005634">
    <property type="term" value="C:nucleus"/>
    <property type="evidence" value="ECO:0007669"/>
    <property type="project" value="UniProtKB-SubCell"/>
</dbReference>
<dbReference type="InterPro" id="IPR007219">
    <property type="entry name" value="XnlR_reg_dom"/>
</dbReference>
<organism evidence="7 8">
    <name type="scientific">Zygosaccharomyces rouxii</name>
    <dbReference type="NCBI Taxonomy" id="4956"/>
    <lineage>
        <taxon>Eukaryota</taxon>
        <taxon>Fungi</taxon>
        <taxon>Dikarya</taxon>
        <taxon>Ascomycota</taxon>
        <taxon>Saccharomycotina</taxon>
        <taxon>Saccharomycetes</taxon>
        <taxon>Saccharomycetales</taxon>
        <taxon>Saccharomycetaceae</taxon>
        <taxon>Zygosaccharomyces</taxon>
    </lineage>
</organism>
<dbReference type="Pfam" id="PF00172">
    <property type="entry name" value="Zn_clus"/>
    <property type="match status" value="1"/>
</dbReference>
<comment type="caution">
    <text evidence="7">The sequence shown here is derived from an EMBL/GenBank/DDBJ whole genome shotgun (WGS) entry which is preliminary data.</text>
</comment>
<dbReference type="InterPro" id="IPR050987">
    <property type="entry name" value="AtrR-like"/>
</dbReference>
<keyword evidence="3" id="KW-0862">Zinc</keyword>
<feature type="domain" description="Zn(2)-C6 fungal-type" evidence="6">
    <location>
        <begin position="20"/>
        <end position="49"/>
    </location>
</feature>
<sequence length="719" mass="82495">MKLQEGRVKKNGSLNRVSAACDLCRKRKKKCNSQNPCSRCIISSSQCLYSCLTRDDNAPIFTSNSDETRALKRIEDSLDVLSKASSTNSELLKTKVSELKRLLTDIPDLLTTKLDSKQIDQTNGGASVETILSRDKKLIPNALCEIQQSDKKGPLVSKYFGLYSPLMVFSQRGINWMITKLLSISASDSTKGALMLFLKYLDANSTQSEDEKRASDLNPLEAYAYFRNIPLQGIELSNFLLGQMEKELEGRDLEAVIKSLEKLHKAYYQENLNLEEFLEKDYLLSSLCYQWYQKEHLSMSLNRKPIDMFVSLVRSRYYADGVWLIGDIITTSCRKAIDIGLNRWEYYVGENEKDAEQSRELWLQCYWWDKWYALMTGKQPLIYVGFCSCLPPKNLMNIGVSYSMTACSLVDAVNPDEIEQNLCYLALSRIIDDVFHNILYNDKFVGISNAGEKLDSFLTEISNTRGELFSLYRKMHENEDAQELLFHLKFAVITIFGYLSDLIIRFGNYSDVESDGRLLKELEILREERAAMCRDTLKQVIKVSTGPLVLKSVLYTLLIMFCMMTLCLNSQSRTTDLSLMLAVSNIYAHVIENPRTSPGDPPFKIALTRYTKMMLILTRICYEFHMQNTSADKLKLELEESLPSSSEHLISNDGIWFEDLLYCGRTSEFRESVLSHLGMNISDFSTRERSDRIDDNFTGFENVYNDDFFSEFLNILDQM</sequence>
<evidence type="ECO:0000256" key="4">
    <source>
        <dbReference type="ARBA" id="ARBA00023125"/>
    </source>
</evidence>
<evidence type="ECO:0000313" key="7">
    <source>
        <dbReference type="EMBL" id="GAV52014.1"/>
    </source>
</evidence>
<dbReference type="GO" id="GO:0003677">
    <property type="term" value="F:DNA binding"/>
    <property type="evidence" value="ECO:0007669"/>
    <property type="project" value="UniProtKB-KW"/>
</dbReference>
<keyword evidence="2" id="KW-0479">Metal-binding</keyword>
<dbReference type="GO" id="GO:0045944">
    <property type="term" value="P:positive regulation of transcription by RNA polymerase II"/>
    <property type="evidence" value="ECO:0007669"/>
    <property type="project" value="UniProtKB-ARBA"/>
</dbReference>
<dbReference type="OrthoDB" id="5600212at2759"/>
<dbReference type="GO" id="GO:0008270">
    <property type="term" value="F:zinc ion binding"/>
    <property type="evidence" value="ECO:0007669"/>
    <property type="project" value="InterPro"/>
</dbReference>
<dbReference type="PANTHER" id="PTHR46910">
    <property type="entry name" value="TRANSCRIPTION FACTOR PDR1"/>
    <property type="match status" value="1"/>
</dbReference>
<keyword evidence="4" id="KW-0238">DNA-binding</keyword>
<dbReference type="AlphaFoldDB" id="A0A1Q3A8G6"/>
<proteinExistence type="predicted"/>
<dbReference type="Proteomes" id="UP000187013">
    <property type="component" value="Unassembled WGS sequence"/>
</dbReference>
<protein>
    <recommendedName>
        <fullName evidence="6">Zn(2)-C6 fungal-type domain-containing protein</fullName>
    </recommendedName>
</protein>
<evidence type="ECO:0000259" key="6">
    <source>
        <dbReference type="PROSITE" id="PS50048"/>
    </source>
</evidence>
<evidence type="ECO:0000313" key="8">
    <source>
        <dbReference type="Proteomes" id="UP000187013"/>
    </source>
</evidence>
<dbReference type="PANTHER" id="PTHR46910:SF3">
    <property type="entry name" value="HALOTOLERANCE PROTEIN 9-RELATED"/>
    <property type="match status" value="1"/>
</dbReference>
<accession>A0A1Q3A8G6</accession>
<dbReference type="CDD" id="cd12148">
    <property type="entry name" value="fungal_TF_MHR"/>
    <property type="match status" value="1"/>
</dbReference>
<reference evidence="7 8" key="1">
    <citation type="submission" date="2016-08" db="EMBL/GenBank/DDBJ databases">
        <title>Draft genome sequence of allopolyploid Zygosaccharomyces rouxii.</title>
        <authorList>
            <person name="Watanabe J."/>
            <person name="Uehara K."/>
            <person name="Mogi Y."/>
            <person name="Tsukioka Y."/>
        </authorList>
    </citation>
    <scope>NUCLEOTIDE SEQUENCE [LARGE SCALE GENOMIC DNA]</scope>
    <source>
        <strain evidence="7 8">NBRC 110957</strain>
    </source>
</reference>
<dbReference type="PROSITE" id="PS50048">
    <property type="entry name" value="ZN2_CY6_FUNGAL_2"/>
    <property type="match status" value="1"/>
</dbReference>
<dbReference type="InterPro" id="IPR036864">
    <property type="entry name" value="Zn2-C6_fun-type_DNA-bd_sf"/>
</dbReference>
<keyword evidence="5" id="KW-0539">Nucleus</keyword>
<dbReference type="SUPFAM" id="SSF57701">
    <property type="entry name" value="Zn2/Cys6 DNA-binding domain"/>
    <property type="match status" value="1"/>
</dbReference>
<dbReference type="GO" id="GO:0000981">
    <property type="term" value="F:DNA-binding transcription factor activity, RNA polymerase II-specific"/>
    <property type="evidence" value="ECO:0007669"/>
    <property type="project" value="InterPro"/>
</dbReference>